<organism evidence="1 2">
    <name type="scientific">Populus alba</name>
    <name type="common">White poplar</name>
    <dbReference type="NCBI Taxonomy" id="43335"/>
    <lineage>
        <taxon>Eukaryota</taxon>
        <taxon>Viridiplantae</taxon>
        <taxon>Streptophyta</taxon>
        <taxon>Embryophyta</taxon>
        <taxon>Tracheophyta</taxon>
        <taxon>Spermatophyta</taxon>
        <taxon>Magnoliopsida</taxon>
        <taxon>eudicotyledons</taxon>
        <taxon>Gunneridae</taxon>
        <taxon>Pentapetalae</taxon>
        <taxon>rosids</taxon>
        <taxon>fabids</taxon>
        <taxon>Malpighiales</taxon>
        <taxon>Salicaceae</taxon>
        <taxon>Saliceae</taxon>
        <taxon>Populus</taxon>
    </lineage>
</organism>
<keyword evidence="2" id="KW-1185">Reference proteome</keyword>
<evidence type="ECO:0000313" key="1">
    <source>
        <dbReference type="EMBL" id="KAL3578381.1"/>
    </source>
</evidence>
<protein>
    <submittedName>
        <fullName evidence="1">Uncharacterized protein</fullName>
    </submittedName>
</protein>
<dbReference type="Proteomes" id="UP000309997">
    <property type="component" value="Unassembled WGS sequence"/>
</dbReference>
<evidence type="ECO:0000313" key="2">
    <source>
        <dbReference type="Proteomes" id="UP000309997"/>
    </source>
</evidence>
<dbReference type="EMBL" id="RCHU02000010">
    <property type="protein sequence ID" value="KAL3578381.1"/>
    <property type="molecule type" value="Genomic_DNA"/>
</dbReference>
<proteinExistence type="predicted"/>
<name>A0ACC4BJ69_POPAL</name>
<reference evidence="1 2" key="1">
    <citation type="journal article" date="2024" name="Plant Biotechnol. J.">
        <title>Genome and CRISPR/Cas9 system of a widespread forest tree (Populus alba) in the world.</title>
        <authorList>
            <person name="Liu Y.J."/>
            <person name="Jiang P.F."/>
            <person name="Han X.M."/>
            <person name="Li X.Y."/>
            <person name="Wang H.M."/>
            <person name="Wang Y.J."/>
            <person name="Wang X.X."/>
            <person name="Zeng Q.Y."/>
        </authorList>
    </citation>
    <scope>NUCLEOTIDE SEQUENCE [LARGE SCALE GENOMIC DNA]</scope>
    <source>
        <strain evidence="2">cv. PAL-ZL1</strain>
    </source>
</reference>
<sequence length="128" mass="14812">MGPIPRITCLVRISNSMYALPIAFSLSGRPSKIRSWPKLHGPFTFLIRALLPIHRPCIFRQLRLAQAHFHFITQMRRQQAETSFIYETRKKPSSMVLAYYQSDMQSEKHACITKGFMATPYLNIPVKS</sequence>
<comment type="caution">
    <text evidence="1">The sequence shown here is derived from an EMBL/GenBank/DDBJ whole genome shotgun (WGS) entry which is preliminary data.</text>
</comment>
<accession>A0ACC4BJ69</accession>
<gene>
    <name evidence="1" type="ORF">D5086_019885</name>
</gene>